<evidence type="ECO:0000313" key="2">
    <source>
        <dbReference type="EMBL" id="GAG32744.1"/>
    </source>
</evidence>
<accession>X0WP25</accession>
<sequence length="143" mass="15926">MPQKWGIWLKVEGDLKFLSHRQTLRTVQRVAVRAGLPLRYTQGFNPHPVCSLACPRPVGVSSNDELLVLSLEAQAEPGQAEWLIDSLNSQAPSGMEFHQAKPLEAKTAPQPTEITYEMPLVDATQAQAVKTRLVQLQDMPSWL</sequence>
<dbReference type="Pfam" id="PF10105">
    <property type="entry name" value="DUF2344"/>
    <property type="match status" value="1"/>
</dbReference>
<proteinExistence type="predicted"/>
<dbReference type="EMBL" id="BARS01046769">
    <property type="protein sequence ID" value="GAG32744.1"/>
    <property type="molecule type" value="Genomic_DNA"/>
</dbReference>
<dbReference type="InterPro" id="IPR018768">
    <property type="entry name" value="DUF2344"/>
</dbReference>
<feature type="non-terminal residue" evidence="2">
    <location>
        <position position="143"/>
    </location>
</feature>
<dbReference type="AlphaFoldDB" id="X0WP25"/>
<dbReference type="NCBIfam" id="TIGR03936">
    <property type="entry name" value="sam_1_link_chp"/>
    <property type="match status" value="1"/>
</dbReference>
<name>X0WP25_9ZZZZ</name>
<evidence type="ECO:0000259" key="1">
    <source>
        <dbReference type="Pfam" id="PF10105"/>
    </source>
</evidence>
<reference evidence="2" key="1">
    <citation type="journal article" date="2014" name="Front. Microbiol.">
        <title>High frequency of phylogenetically diverse reductive dehalogenase-homologous genes in deep subseafloor sedimentary metagenomes.</title>
        <authorList>
            <person name="Kawai M."/>
            <person name="Futagami T."/>
            <person name="Toyoda A."/>
            <person name="Takaki Y."/>
            <person name="Nishi S."/>
            <person name="Hori S."/>
            <person name="Arai W."/>
            <person name="Tsubouchi T."/>
            <person name="Morono Y."/>
            <person name="Uchiyama I."/>
            <person name="Ito T."/>
            <person name="Fujiyama A."/>
            <person name="Inagaki F."/>
            <person name="Takami H."/>
        </authorList>
    </citation>
    <scope>NUCLEOTIDE SEQUENCE</scope>
    <source>
        <strain evidence="2">Expedition CK06-06</strain>
    </source>
</reference>
<gene>
    <name evidence="2" type="ORF">S01H1_70339</name>
</gene>
<comment type="caution">
    <text evidence="2">The sequence shown here is derived from an EMBL/GenBank/DDBJ whole genome shotgun (WGS) entry which is preliminary data.</text>
</comment>
<organism evidence="2">
    <name type="scientific">marine sediment metagenome</name>
    <dbReference type="NCBI Taxonomy" id="412755"/>
    <lineage>
        <taxon>unclassified sequences</taxon>
        <taxon>metagenomes</taxon>
        <taxon>ecological metagenomes</taxon>
    </lineage>
</organism>
<feature type="domain" description="DUF2344" evidence="1">
    <location>
        <begin position="7"/>
        <end position="133"/>
    </location>
</feature>
<protein>
    <recommendedName>
        <fullName evidence="1">DUF2344 domain-containing protein</fullName>
    </recommendedName>
</protein>